<keyword evidence="3 5" id="KW-0807">Transducer</keyword>
<keyword evidence="2" id="KW-0997">Cell inner membrane</keyword>
<evidence type="ECO:0000313" key="10">
    <source>
        <dbReference type="EMBL" id="MDQ0390399.1"/>
    </source>
</evidence>
<dbReference type="PROSITE" id="PS50885">
    <property type="entry name" value="HAMP"/>
    <property type="match status" value="1"/>
</dbReference>
<dbReference type="Pfam" id="PF00015">
    <property type="entry name" value="MCPsignal"/>
    <property type="match status" value="1"/>
</dbReference>
<evidence type="ECO:0000259" key="7">
    <source>
        <dbReference type="PROSITE" id="PS50111"/>
    </source>
</evidence>
<protein>
    <submittedName>
        <fullName evidence="10">Methyl-accepting chemotaxis protein</fullName>
    </submittedName>
</protein>
<dbReference type="Proteomes" id="UP001237448">
    <property type="component" value="Unassembled WGS sequence"/>
</dbReference>
<feature type="domain" description="Methyl-accepting transducer" evidence="7">
    <location>
        <begin position="358"/>
        <end position="619"/>
    </location>
</feature>
<evidence type="ECO:0000256" key="2">
    <source>
        <dbReference type="ARBA" id="ARBA00022519"/>
    </source>
</evidence>
<sequence length="639" mass="66708">MNLLMKLPKRATLLQKLFAVSATFLLPIALFAQLFVAQSNKDVTFAEKERDGVIYLQAVWPALQAAVADPERLGTTADGLVAGLDVSAVRFDAAMATVEPGKALRTALAAAGHGGASAHDVADRAIALFAKIDDGSNLTLDPDLDSYYMMDSTTVKLPELVAAGRNLFDVVTALPAEPAVADTVSAALAAQRFSSAQRIHAGSLTSAISASTDGSLIRALDDGREELARAAAHQAFQTAADRSWRDGSMELTRLLSVRIDGLLGNLYQKLAVAGAVCLLIFALVAAVAVSIDRGIDRLVRRMQGLVDGDLVSEIPFGDHANELGRISHSVGVFRDALVGVERLRRDQDAVDDEIASQSHAEIIRFADEFEQTVGGIVEAVAVEAECLEQAAVALSQTSAEATDRTRAVMQASQVASANVETVAAATEELASSVAEIGRQTHRSAEVANRALAEATAADVRVAGLTEAAVTIGGILQLIEDIAMQTNLLALNATIEAARAGEAGRGFAVVAAEVKQLADQTAKATAQISERIRAIQGSTETTTAAIRTIGQTIGEVHQITTLIASAVEEQGSATREIARNIQLAANGTGTVDTNIGGVGRSVEASRSATAHVSAASRQLARQAGELAEAVDGFLSTIRGR</sequence>
<feature type="domain" description="HAMP" evidence="9">
    <location>
        <begin position="289"/>
        <end position="342"/>
    </location>
</feature>
<evidence type="ECO:0000256" key="3">
    <source>
        <dbReference type="ARBA" id="ARBA00023224"/>
    </source>
</evidence>
<comment type="similarity">
    <text evidence="4">Belongs to the methyl-accepting chemotaxis (MCP) protein family.</text>
</comment>
<proteinExistence type="inferred from homology"/>
<dbReference type="SMART" id="SM00283">
    <property type="entry name" value="MA"/>
    <property type="match status" value="1"/>
</dbReference>
<evidence type="ECO:0000313" key="11">
    <source>
        <dbReference type="Proteomes" id="UP001237448"/>
    </source>
</evidence>
<name>A0ABU0F708_9HYPH</name>
<evidence type="ECO:0000259" key="8">
    <source>
        <dbReference type="PROSITE" id="PS50192"/>
    </source>
</evidence>
<comment type="subcellular location">
    <subcellularLocation>
        <location evidence="1">Cell inner membrane</location>
        <topology evidence="1">Multi-pass membrane protein</topology>
    </subcellularLocation>
</comment>
<evidence type="ECO:0000256" key="4">
    <source>
        <dbReference type="ARBA" id="ARBA00029447"/>
    </source>
</evidence>
<keyword evidence="6" id="KW-1133">Transmembrane helix</keyword>
<keyword evidence="6" id="KW-0472">Membrane</keyword>
<dbReference type="InterPro" id="IPR004090">
    <property type="entry name" value="Chemotax_Me-accpt_rcpt"/>
</dbReference>
<evidence type="ECO:0000256" key="6">
    <source>
        <dbReference type="SAM" id="Phobius"/>
    </source>
</evidence>
<keyword evidence="6" id="KW-0812">Transmembrane</keyword>
<dbReference type="PANTHER" id="PTHR32089:SF112">
    <property type="entry name" value="LYSOZYME-LIKE PROTEIN-RELATED"/>
    <property type="match status" value="1"/>
</dbReference>
<dbReference type="RefSeq" id="WP_307421590.1">
    <property type="nucleotide sequence ID" value="NZ_JAUSVK010000001.1"/>
</dbReference>
<feature type="domain" description="T-SNARE coiled-coil homology" evidence="8">
    <location>
        <begin position="535"/>
        <end position="597"/>
    </location>
</feature>
<gene>
    <name evidence="10" type="ORF">J3R73_000191</name>
</gene>
<keyword evidence="2" id="KW-1003">Cell membrane</keyword>
<dbReference type="PANTHER" id="PTHR32089">
    <property type="entry name" value="METHYL-ACCEPTING CHEMOTAXIS PROTEIN MCPB"/>
    <property type="match status" value="1"/>
</dbReference>
<dbReference type="PROSITE" id="PS50192">
    <property type="entry name" value="T_SNARE"/>
    <property type="match status" value="1"/>
</dbReference>
<dbReference type="PRINTS" id="PR00260">
    <property type="entry name" value="CHEMTRNSDUCR"/>
</dbReference>
<dbReference type="SUPFAM" id="SSF58104">
    <property type="entry name" value="Methyl-accepting chemotaxis protein (MCP) signaling domain"/>
    <property type="match status" value="1"/>
</dbReference>
<dbReference type="InterPro" id="IPR004089">
    <property type="entry name" value="MCPsignal_dom"/>
</dbReference>
<evidence type="ECO:0000259" key="9">
    <source>
        <dbReference type="PROSITE" id="PS50885"/>
    </source>
</evidence>
<accession>A0ABU0F708</accession>
<organism evidence="10 11">
    <name type="scientific">Labrys monachus</name>
    <dbReference type="NCBI Taxonomy" id="217067"/>
    <lineage>
        <taxon>Bacteria</taxon>
        <taxon>Pseudomonadati</taxon>
        <taxon>Pseudomonadota</taxon>
        <taxon>Alphaproteobacteria</taxon>
        <taxon>Hyphomicrobiales</taxon>
        <taxon>Xanthobacteraceae</taxon>
        <taxon>Labrys</taxon>
    </lineage>
</organism>
<evidence type="ECO:0000256" key="5">
    <source>
        <dbReference type="PROSITE-ProRule" id="PRU00284"/>
    </source>
</evidence>
<dbReference type="InterPro" id="IPR003660">
    <property type="entry name" value="HAMP_dom"/>
</dbReference>
<dbReference type="EMBL" id="JAUSVK010000001">
    <property type="protein sequence ID" value="MDQ0390399.1"/>
    <property type="molecule type" value="Genomic_DNA"/>
</dbReference>
<dbReference type="Gene3D" id="1.10.287.950">
    <property type="entry name" value="Methyl-accepting chemotaxis protein"/>
    <property type="match status" value="1"/>
</dbReference>
<keyword evidence="11" id="KW-1185">Reference proteome</keyword>
<reference evidence="10 11" key="1">
    <citation type="submission" date="2023-07" db="EMBL/GenBank/DDBJ databases">
        <title>Genomic Encyclopedia of Type Strains, Phase IV (KMG-IV): sequencing the most valuable type-strain genomes for metagenomic binning, comparative biology and taxonomic classification.</title>
        <authorList>
            <person name="Goeker M."/>
        </authorList>
    </citation>
    <scope>NUCLEOTIDE SEQUENCE [LARGE SCALE GENOMIC DNA]</scope>
    <source>
        <strain evidence="10 11">DSM 5896</strain>
    </source>
</reference>
<dbReference type="PROSITE" id="PS50111">
    <property type="entry name" value="CHEMOTAXIS_TRANSDUC_2"/>
    <property type="match status" value="1"/>
</dbReference>
<feature type="transmembrane region" description="Helical" evidence="6">
    <location>
        <begin position="270"/>
        <end position="291"/>
    </location>
</feature>
<evidence type="ECO:0000256" key="1">
    <source>
        <dbReference type="ARBA" id="ARBA00004429"/>
    </source>
</evidence>
<dbReference type="InterPro" id="IPR000727">
    <property type="entry name" value="T_SNARE_dom"/>
</dbReference>
<comment type="caution">
    <text evidence="10">The sequence shown here is derived from an EMBL/GenBank/DDBJ whole genome shotgun (WGS) entry which is preliminary data.</text>
</comment>